<keyword evidence="11" id="KW-1185">Reference proteome</keyword>
<evidence type="ECO:0000256" key="2">
    <source>
        <dbReference type="ARBA" id="ARBA00022448"/>
    </source>
</evidence>
<evidence type="ECO:0000259" key="9">
    <source>
        <dbReference type="PROSITE" id="PS51352"/>
    </source>
</evidence>
<name>B1N0I1_LEUCK</name>
<reference evidence="10 11" key="1">
    <citation type="journal article" date="2008" name="J. Bacteriol.">
        <title>Complete genome sequence of Leuconostoc citreum KM20.</title>
        <authorList>
            <person name="Kim J.F."/>
            <person name="Jeong H."/>
            <person name="Lee J.-S."/>
            <person name="Choi S.-H."/>
            <person name="Ha M."/>
            <person name="Hur C.-G."/>
            <person name="Kim J.-S."/>
            <person name="Lee S."/>
            <person name="Park H.-S."/>
            <person name="Park Y.-H."/>
            <person name="Oh T.K."/>
        </authorList>
    </citation>
    <scope>NUCLEOTIDE SEQUENCE [LARGE SCALE GENOMIC DNA]</scope>
    <source>
        <strain evidence="10 11">KM20</strain>
    </source>
</reference>
<protein>
    <recommendedName>
        <fullName evidence="6">Thioredoxin</fullName>
    </recommendedName>
</protein>
<evidence type="ECO:0000256" key="7">
    <source>
        <dbReference type="PIRSR" id="PIRSR000077-1"/>
    </source>
</evidence>
<dbReference type="Proteomes" id="UP000002166">
    <property type="component" value="Plasmid pLCK3"/>
</dbReference>
<keyword evidence="3" id="KW-0249">Electron transport</keyword>
<evidence type="ECO:0000313" key="10">
    <source>
        <dbReference type="EMBL" id="ACA83586.1"/>
    </source>
</evidence>
<dbReference type="GO" id="GO:0015035">
    <property type="term" value="F:protein-disulfide reductase activity"/>
    <property type="evidence" value="ECO:0007669"/>
    <property type="project" value="InterPro"/>
</dbReference>
<geneLocation type="plasmid" evidence="10 11">
    <name>pLCK3</name>
</geneLocation>
<organism evidence="10 11">
    <name type="scientific">Leuconostoc citreum (strain KM20)</name>
    <dbReference type="NCBI Taxonomy" id="349519"/>
    <lineage>
        <taxon>Bacteria</taxon>
        <taxon>Bacillati</taxon>
        <taxon>Bacillota</taxon>
        <taxon>Bacilli</taxon>
        <taxon>Lactobacillales</taxon>
        <taxon>Lactobacillaceae</taxon>
        <taxon>Leuconostoc</taxon>
    </lineage>
</organism>
<feature type="site" description="Deprotonates C-terminal active site Cys" evidence="7">
    <location>
        <position position="24"/>
    </location>
</feature>
<dbReference type="EMBL" id="DQ489738">
    <property type="protein sequence ID" value="ACA83586.1"/>
    <property type="molecule type" value="Genomic_DNA"/>
</dbReference>
<feature type="domain" description="Thioredoxin" evidence="9">
    <location>
        <begin position="1"/>
        <end position="106"/>
    </location>
</feature>
<dbReference type="SUPFAM" id="SSF52833">
    <property type="entry name" value="Thioredoxin-like"/>
    <property type="match status" value="1"/>
</dbReference>
<dbReference type="InterPro" id="IPR005746">
    <property type="entry name" value="Thioredoxin"/>
</dbReference>
<keyword evidence="10" id="KW-0614">Plasmid</keyword>
<dbReference type="GO" id="GO:0005829">
    <property type="term" value="C:cytosol"/>
    <property type="evidence" value="ECO:0007669"/>
    <property type="project" value="TreeGrafter"/>
</dbReference>
<comment type="similarity">
    <text evidence="1 6">Belongs to the thioredoxin family.</text>
</comment>
<evidence type="ECO:0000256" key="1">
    <source>
        <dbReference type="ARBA" id="ARBA00008987"/>
    </source>
</evidence>
<dbReference type="Pfam" id="PF00085">
    <property type="entry name" value="Thioredoxin"/>
    <property type="match status" value="1"/>
</dbReference>
<dbReference type="PROSITE" id="PS51352">
    <property type="entry name" value="THIOREDOXIN_2"/>
    <property type="match status" value="1"/>
</dbReference>
<dbReference type="InterPro" id="IPR013766">
    <property type="entry name" value="Thioredoxin_domain"/>
</dbReference>
<dbReference type="GO" id="GO:0045454">
    <property type="term" value="P:cell redox homeostasis"/>
    <property type="evidence" value="ECO:0007669"/>
    <property type="project" value="TreeGrafter"/>
</dbReference>
<evidence type="ECO:0000256" key="3">
    <source>
        <dbReference type="ARBA" id="ARBA00022982"/>
    </source>
</evidence>
<evidence type="ECO:0000256" key="4">
    <source>
        <dbReference type="ARBA" id="ARBA00023157"/>
    </source>
</evidence>
<gene>
    <name evidence="10" type="primary">trxA</name>
    <name evidence="10" type="ordered locus">LCK_p300015</name>
</gene>
<dbReference type="PANTHER" id="PTHR45663">
    <property type="entry name" value="GEO12009P1"/>
    <property type="match status" value="1"/>
</dbReference>
<dbReference type="PRINTS" id="PR00421">
    <property type="entry name" value="THIOREDOXIN"/>
</dbReference>
<feature type="disulfide bond" description="Redox-active" evidence="8">
    <location>
        <begin position="30"/>
        <end position="33"/>
    </location>
</feature>
<feature type="site" description="Contributes to redox potential value" evidence="7">
    <location>
        <position position="32"/>
    </location>
</feature>
<proteinExistence type="inferred from homology"/>
<sequence>MVKEIELTSENYEESVSKGVILVDFRADWCAPCRMMDSVLDKIAEDPIYESIKFGKVNVDNNMELNIRHSISGIPTFLLYKDGKLITREVGLQTKNTVKSMLNNLL</sequence>
<evidence type="ECO:0000256" key="8">
    <source>
        <dbReference type="PIRSR" id="PIRSR000077-4"/>
    </source>
</evidence>
<dbReference type="KEGG" id="lci:LCK_p300015"/>
<dbReference type="AlphaFoldDB" id="B1N0I1"/>
<dbReference type="HOGENOM" id="CLU_090389_10_3_9"/>
<dbReference type="CDD" id="cd02947">
    <property type="entry name" value="TRX_family"/>
    <property type="match status" value="1"/>
</dbReference>
<dbReference type="PIRSF" id="PIRSF000077">
    <property type="entry name" value="Thioredoxin"/>
    <property type="match status" value="1"/>
</dbReference>
<evidence type="ECO:0000313" key="11">
    <source>
        <dbReference type="Proteomes" id="UP000002166"/>
    </source>
</evidence>
<dbReference type="PANTHER" id="PTHR45663:SF11">
    <property type="entry name" value="GEO12009P1"/>
    <property type="match status" value="1"/>
</dbReference>
<dbReference type="RefSeq" id="WP_012304815.1">
    <property type="nucleotide sequence ID" value="NC_010467.1"/>
</dbReference>
<dbReference type="Gene3D" id="3.40.30.10">
    <property type="entry name" value="Glutaredoxin"/>
    <property type="match status" value="1"/>
</dbReference>
<evidence type="ECO:0000256" key="5">
    <source>
        <dbReference type="ARBA" id="ARBA00023284"/>
    </source>
</evidence>
<keyword evidence="2" id="KW-0813">Transport</keyword>
<feature type="active site" description="Nucleophile" evidence="7">
    <location>
        <position position="33"/>
    </location>
</feature>
<accession>B1N0I1</accession>
<feature type="site" description="Contributes to redox potential value" evidence="7">
    <location>
        <position position="31"/>
    </location>
</feature>
<keyword evidence="4 8" id="KW-1015">Disulfide bond</keyword>
<dbReference type="InterPro" id="IPR036249">
    <property type="entry name" value="Thioredoxin-like_sf"/>
</dbReference>
<evidence type="ECO:0000256" key="6">
    <source>
        <dbReference type="PIRNR" id="PIRNR000077"/>
    </source>
</evidence>
<feature type="active site" description="Nucleophile" evidence="7">
    <location>
        <position position="30"/>
    </location>
</feature>
<dbReference type="OrthoDB" id="9790390at2"/>
<keyword evidence="5 8" id="KW-0676">Redox-active center</keyword>